<dbReference type="InParanoid" id="A0A804N322"/>
<sequence length="463" mass="47700">MSTVTLPTLSRCLVELEGLHHLPGEVGVVTAEVAVGGGLDEPVAALLQVEVDADHPGPEVEVLLHDLEDLLVGDRAGAVRVDEHGQGLRHADGVRHLHEAAAGEAAGHDALGGLPGHVGAAAVHLGGVLAGEGATAVGSPAAVRVDDDLAAGEAGVTVGPADDEAPGRVEVEDGLLVEVLLRDHGLDDVLLEVGGDLVVGDGLVVLGGDEHGVHADGHHGAALVHVLHRHLGLAVGPQPGAGAVLAHLGEARAQLGGQHVAQRHQLGGLVGGVPEHVALVARADLLGPLREVPVHALRDVGGLLLDVHQHLAAVGVEAHVVGGEPDLAAGVAHDLLVVHGRLGRDLAEHHHHVGLGAGLAGHLAVGVLREACVKHGVRHLVAQLVGVPLVHGLRGEKEALGRHCLLLALPTSAILFNKAIQTIMHKPSIDPPLIYYYYYYILLDDETDALRSEKSEHHTLLHM</sequence>
<accession>A0A804N322</accession>
<evidence type="ECO:0000313" key="2">
    <source>
        <dbReference type="Proteomes" id="UP000007305"/>
    </source>
</evidence>
<dbReference type="Gramene" id="Zm00001eb130880_T001">
    <property type="protein sequence ID" value="Zm00001eb130880_P001"/>
    <property type="gene ID" value="Zm00001eb130880"/>
</dbReference>
<dbReference type="EnsemblPlants" id="Zm00001eb130880_T001">
    <property type="protein sequence ID" value="Zm00001eb130880_P001"/>
    <property type="gene ID" value="Zm00001eb130880"/>
</dbReference>
<evidence type="ECO:0000313" key="1">
    <source>
        <dbReference type="EnsemblPlants" id="Zm00001eb130880_P001"/>
    </source>
</evidence>
<keyword evidence="2" id="KW-1185">Reference proteome</keyword>
<protein>
    <submittedName>
        <fullName evidence="1">Uncharacterized protein</fullName>
    </submittedName>
</protein>
<dbReference type="AntiFam" id="ANF00232">
    <property type="entry name" value="Shadow ORF (opposite metK)"/>
</dbReference>
<dbReference type="AlphaFoldDB" id="A0A804N322"/>
<reference evidence="1" key="2">
    <citation type="submission" date="2019-07" db="EMBL/GenBank/DDBJ databases">
        <authorList>
            <person name="Seetharam A."/>
            <person name="Woodhouse M."/>
            <person name="Cannon E."/>
        </authorList>
    </citation>
    <scope>NUCLEOTIDE SEQUENCE [LARGE SCALE GENOMIC DNA]</scope>
    <source>
        <strain evidence="1">cv. B73</strain>
    </source>
</reference>
<proteinExistence type="predicted"/>
<name>A0A804N322_MAIZE</name>
<reference evidence="2" key="1">
    <citation type="submission" date="2015-12" db="EMBL/GenBank/DDBJ databases">
        <title>Update maize B73 reference genome by single molecule sequencing technologies.</title>
        <authorList>
            <consortium name="Maize Genome Sequencing Project"/>
            <person name="Ware D."/>
        </authorList>
    </citation>
    <scope>NUCLEOTIDE SEQUENCE [LARGE SCALE GENOMIC DNA]</scope>
    <source>
        <strain evidence="2">cv. B73</strain>
    </source>
</reference>
<dbReference type="Proteomes" id="UP000007305">
    <property type="component" value="Chromosome 3"/>
</dbReference>
<reference evidence="1" key="3">
    <citation type="submission" date="2021-05" db="UniProtKB">
        <authorList>
            <consortium name="EnsemblPlants"/>
        </authorList>
    </citation>
    <scope>IDENTIFICATION</scope>
    <source>
        <strain evidence="1">cv. B73</strain>
    </source>
</reference>
<organism evidence="1 2">
    <name type="scientific">Zea mays</name>
    <name type="common">Maize</name>
    <dbReference type="NCBI Taxonomy" id="4577"/>
    <lineage>
        <taxon>Eukaryota</taxon>
        <taxon>Viridiplantae</taxon>
        <taxon>Streptophyta</taxon>
        <taxon>Embryophyta</taxon>
        <taxon>Tracheophyta</taxon>
        <taxon>Spermatophyta</taxon>
        <taxon>Magnoliopsida</taxon>
        <taxon>Liliopsida</taxon>
        <taxon>Poales</taxon>
        <taxon>Poaceae</taxon>
        <taxon>PACMAD clade</taxon>
        <taxon>Panicoideae</taxon>
        <taxon>Andropogonodae</taxon>
        <taxon>Andropogoneae</taxon>
        <taxon>Tripsacinae</taxon>
        <taxon>Zea</taxon>
    </lineage>
</organism>